<proteinExistence type="inferred from homology"/>
<comment type="similarity">
    <text evidence="7">Belongs to the IspG family.</text>
</comment>
<feature type="binding site" evidence="7">
    <location>
        <position position="300"/>
    </location>
    <ligand>
        <name>[4Fe-4S] cluster</name>
        <dbReference type="ChEBI" id="CHEBI:49883"/>
    </ligand>
</feature>
<evidence type="ECO:0000256" key="4">
    <source>
        <dbReference type="ARBA" id="ARBA00023004"/>
    </source>
</evidence>
<dbReference type="InterPro" id="IPR004588">
    <property type="entry name" value="IspG_bac-typ"/>
</dbReference>
<accession>A0AAU8H5E0</accession>
<dbReference type="PANTHER" id="PTHR30454:SF0">
    <property type="entry name" value="4-HYDROXY-3-METHYLBUT-2-EN-1-YL DIPHOSPHATE SYNTHASE (FERREDOXIN), CHLOROPLASTIC"/>
    <property type="match status" value="1"/>
</dbReference>
<sequence>MIERRKTRRIYVGDVSIGDGAPVRVQSMTKTDTRNVKATVRQIKTLEKAGCEIIRVAVPDEAAAKALGEIKKMIKIPLIADIHFNYKLALEAINQGVDGLRINPGNIGAKWKVREVVNAAKDKRIPIRIGVNAGSLPKDLIEKYGGCTPQAMVEAAERHIEILEELDFHDIKVSLKASDVMKTVEAYRAFSNKYDYPLHVGITETGPVPEGVVKSSIGIGLLLLEGIGDTIRVSLTDSPQVEVNVAYEILRVTGLRQFGVDIISCPTCGRCEVNIKKMVKEVKKALSYIKQPIQVAVMGCSVNGPGEAKEADFGIAGGRRQGIVFAKGKIIKTVKENKLVDTLVEEIRKSIGTMHH</sequence>
<keyword evidence="2 7" id="KW-0479">Metal-binding</keyword>
<dbReference type="KEGG" id="tob:V4D31_01605"/>
<dbReference type="EC" id="1.17.7.3" evidence="7"/>
<dbReference type="Pfam" id="PF04551">
    <property type="entry name" value="GcpE"/>
    <property type="match status" value="1"/>
</dbReference>
<dbReference type="GO" id="GO:0046429">
    <property type="term" value="F:4-hydroxy-3-methylbut-2-en-1-yl diphosphate synthase activity (ferredoxin)"/>
    <property type="evidence" value="ECO:0007669"/>
    <property type="project" value="UniProtKB-UniRule"/>
</dbReference>
<dbReference type="NCBIfam" id="NF001540">
    <property type="entry name" value="PRK00366.1"/>
    <property type="match status" value="1"/>
</dbReference>
<dbReference type="RefSeq" id="WP_353686504.1">
    <property type="nucleotide sequence ID" value="NZ_CP144374.1"/>
</dbReference>
<reference evidence="10" key="1">
    <citation type="submission" date="2024-01" db="EMBL/GenBank/DDBJ databases">
        <title>The first autotrophic representatives of the genus Thermodesulfovibrio.</title>
        <authorList>
            <person name="Maltseva A.I."/>
            <person name="Elcheninov A.G."/>
            <person name="Kublanov I.V."/>
            <person name="Lebedinsky A.V."/>
            <person name="Frolov E.N."/>
        </authorList>
    </citation>
    <scope>NUCLEOTIDE SEQUENCE</scope>
    <source>
        <strain evidence="10">3462-1</strain>
    </source>
</reference>
<keyword evidence="4 7" id="KW-0408">Iron</keyword>
<dbReference type="GO" id="GO:0051539">
    <property type="term" value="F:4 iron, 4 sulfur cluster binding"/>
    <property type="evidence" value="ECO:0007669"/>
    <property type="project" value="UniProtKB-UniRule"/>
</dbReference>
<dbReference type="SUPFAM" id="SSF51717">
    <property type="entry name" value="Dihydropteroate synthetase-like"/>
    <property type="match status" value="1"/>
</dbReference>
<dbReference type="AlphaFoldDB" id="A0AAU8H5E0"/>
<dbReference type="InterPro" id="IPR058578">
    <property type="entry name" value="IspG_TIM"/>
</dbReference>
<dbReference type="InterPro" id="IPR045854">
    <property type="entry name" value="NO2/SO3_Rdtase_4Fe4S_sf"/>
</dbReference>
<comment type="cofactor">
    <cofactor evidence="7">
        <name>[4Fe-4S] cluster</name>
        <dbReference type="ChEBI" id="CHEBI:49883"/>
    </cofactor>
    <text evidence="7">Binds 1 [4Fe-4S] cluster.</text>
</comment>
<dbReference type="SUPFAM" id="SSF56014">
    <property type="entry name" value="Nitrite and sulphite reductase 4Fe-4S domain-like"/>
    <property type="match status" value="1"/>
</dbReference>
<dbReference type="Gene3D" id="3.30.413.10">
    <property type="entry name" value="Sulfite Reductase Hemoprotein, domain 1"/>
    <property type="match status" value="1"/>
</dbReference>
<dbReference type="GO" id="GO:0019288">
    <property type="term" value="P:isopentenyl diphosphate biosynthetic process, methylerythritol 4-phosphate pathway"/>
    <property type="evidence" value="ECO:0007669"/>
    <property type="project" value="UniProtKB-UniRule"/>
</dbReference>
<dbReference type="InterPro" id="IPR011005">
    <property type="entry name" value="Dihydropteroate_synth-like_sf"/>
</dbReference>
<evidence type="ECO:0000259" key="9">
    <source>
        <dbReference type="Pfam" id="PF26540"/>
    </source>
</evidence>
<evidence type="ECO:0000256" key="3">
    <source>
        <dbReference type="ARBA" id="ARBA00023002"/>
    </source>
</evidence>
<dbReference type="InterPro" id="IPR058579">
    <property type="entry name" value="IspG_C"/>
</dbReference>
<feature type="binding site" evidence="7">
    <location>
        <position position="265"/>
    </location>
    <ligand>
        <name>[4Fe-4S] cluster</name>
        <dbReference type="ChEBI" id="CHEBI:49883"/>
    </ligand>
</feature>
<feature type="domain" description="IspG C-terminal" evidence="9">
    <location>
        <begin position="262"/>
        <end position="349"/>
    </location>
</feature>
<keyword evidence="5 7" id="KW-0411">Iron-sulfur</keyword>
<feature type="binding site" evidence="7">
    <location>
        <position position="268"/>
    </location>
    <ligand>
        <name>[4Fe-4S] cluster</name>
        <dbReference type="ChEBI" id="CHEBI:49883"/>
    </ligand>
</feature>
<dbReference type="NCBIfam" id="TIGR00612">
    <property type="entry name" value="ispG_gcpE"/>
    <property type="match status" value="1"/>
</dbReference>
<keyword evidence="1 7" id="KW-0004">4Fe-4S</keyword>
<evidence type="ECO:0000256" key="2">
    <source>
        <dbReference type="ARBA" id="ARBA00022723"/>
    </source>
</evidence>
<evidence type="ECO:0000259" key="8">
    <source>
        <dbReference type="Pfam" id="PF04551"/>
    </source>
</evidence>
<dbReference type="Gene3D" id="3.20.20.20">
    <property type="entry name" value="Dihydropteroate synthase-like"/>
    <property type="match status" value="1"/>
</dbReference>
<evidence type="ECO:0000256" key="7">
    <source>
        <dbReference type="HAMAP-Rule" id="MF_00159"/>
    </source>
</evidence>
<evidence type="ECO:0000256" key="6">
    <source>
        <dbReference type="ARBA" id="ARBA00023229"/>
    </source>
</evidence>
<dbReference type="FunFam" id="3.20.20.20:FF:000001">
    <property type="entry name" value="4-hydroxy-3-methylbut-2-en-1-yl diphosphate synthase (flavodoxin)"/>
    <property type="match status" value="1"/>
</dbReference>
<evidence type="ECO:0000256" key="1">
    <source>
        <dbReference type="ARBA" id="ARBA00022485"/>
    </source>
</evidence>
<feature type="binding site" evidence="7">
    <location>
        <position position="307"/>
    </location>
    <ligand>
        <name>[4Fe-4S] cluster</name>
        <dbReference type="ChEBI" id="CHEBI:49883"/>
    </ligand>
</feature>
<protein>
    <recommendedName>
        <fullName evidence="7">4-hydroxy-3-methylbut-2-en-1-yl diphosphate synthase (flavodoxin)</fullName>
        <ecNumber evidence="7">1.17.7.3</ecNumber>
    </recommendedName>
    <alternativeName>
        <fullName evidence="7">1-hydroxy-2-methyl-2-(E)-butenyl 4-diphosphate synthase</fullName>
    </alternativeName>
</protein>
<comment type="function">
    <text evidence="7">Converts 2C-methyl-D-erythritol 2,4-cyclodiphosphate (ME-2,4cPP) into 1-hydroxy-2-methyl-2-(E)-butenyl 4-diphosphate.</text>
</comment>
<dbReference type="GO" id="GO:0005506">
    <property type="term" value="F:iron ion binding"/>
    <property type="evidence" value="ECO:0007669"/>
    <property type="project" value="InterPro"/>
</dbReference>
<gene>
    <name evidence="7 10" type="primary">ispG</name>
    <name evidence="10" type="synonym">gcpE</name>
    <name evidence="10" type="ORF">V4D31_01605</name>
</gene>
<keyword evidence="6 7" id="KW-0414">Isoprene biosynthesis</keyword>
<comment type="catalytic activity">
    <reaction evidence="7">
        <text>(2E)-4-hydroxy-3-methylbut-2-enyl diphosphate + oxidized [flavodoxin] + H2O + 2 H(+) = 2-C-methyl-D-erythritol 2,4-cyclic diphosphate + reduced [flavodoxin]</text>
        <dbReference type="Rhea" id="RHEA:43604"/>
        <dbReference type="Rhea" id="RHEA-COMP:10622"/>
        <dbReference type="Rhea" id="RHEA-COMP:10623"/>
        <dbReference type="ChEBI" id="CHEBI:15377"/>
        <dbReference type="ChEBI" id="CHEBI:15378"/>
        <dbReference type="ChEBI" id="CHEBI:57618"/>
        <dbReference type="ChEBI" id="CHEBI:58210"/>
        <dbReference type="ChEBI" id="CHEBI:58483"/>
        <dbReference type="ChEBI" id="CHEBI:128753"/>
        <dbReference type="EC" id="1.17.7.3"/>
    </reaction>
</comment>
<dbReference type="EMBL" id="CP144374">
    <property type="protein sequence ID" value="XCH48864.1"/>
    <property type="molecule type" value="Genomic_DNA"/>
</dbReference>
<feature type="domain" description="IspG TIM-barrel" evidence="8">
    <location>
        <begin position="7"/>
        <end position="247"/>
    </location>
</feature>
<organism evidence="10">
    <name type="scientific">Thermodesulfovibrio obliviosus</name>
    <dbReference type="NCBI Taxonomy" id="3118332"/>
    <lineage>
        <taxon>Bacteria</taxon>
        <taxon>Pseudomonadati</taxon>
        <taxon>Nitrospirota</taxon>
        <taxon>Thermodesulfovibrionia</taxon>
        <taxon>Thermodesulfovibrionales</taxon>
        <taxon>Thermodesulfovibrionaceae</taxon>
        <taxon>Thermodesulfovibrio</taxon>
    </lineage>
</organism>
<dbReference type="Pfam" id="PF26540">
    <property type="entry name" value="GcpE_C"/>
    <property type="match status" value="1"/>
</dbReference>
<name>A0AAU8H5E0_9BACT</name>
<evidence type="ECO:0000256" key="5">
    <source>
        <dbReference type="ARBA" id="ARBA00023014"/>
    </source>
</evidence>
<dbReference type="InterPro" id="IPR016425">
    <property type="entry name" value="IspG_bac"/>
</dbReference>
<dbReference type="GO" id="GO:0141197">
    <property type="term" value="F:4-hydroxy-3-methylbut-2-enyl-diphosphate synthase activity (flavodoxin)"/>
    <property type="evidence" value="ECO:0007669"/>
    <property type="project" value="UniProtKB-EC"/>
</dbReference>
<dbReference type="PANTHER" id="PTHR30454">
    <property type="entry name" value="4-HYDROXY-3-METHYLBUT-2-EN-1-YL DIPHOSPHATE SYNTHASE"/>
    <property type="match status" value="1"/>
</dbReference>
<evidence type="ECO:0000313" key="10">
    <source>
        <dbReference type="EMBL" id="XCH48864.1"/>
    </source>
</evidence>
<comment type="pathway">
    <text evidence="7">Isoprenoid biosynthesis; isopentenyl diphosphate biosynthesis via DXP pathway; isopentenyl diphosphate from 1-deoxy-D-xylulose 5-phosphate: step 5/6.</text>
</comment>
<dbReference type="GO" id="GO:0016114">
    <property type="term" value="P:terpenoid biosynthetic process"/>
    <property type="evidence" value="ECO:0007669"/>
    <property type="project" value="InterPro"/>
</dbReference>
<keyword evidence="3 7" id="KW-0560">Oxidoreductase</keyword>
<dbReference type="PIRSF" id="PIRSF004640">
    <property type="entry name" value="IspG"/>
    <property type="match status" value="1"/>
</dbReference>
<dbReference type="HAMAP" id="MF_00159">
    <property type="entry name" value="IspG"/>
    <property type="match status" value="1"/>
</dbReference>